<dbReference type="InterPro" id="IPR003594">
    <property type="entry name" value="HATPase_dom"/>
</dbReference>
<dbReference type="InterPro" id="IPR005467">
    <property type="entry name" value="His_kinase_dom"/>
</dbReference>
<dbReference type="SMART" id="SM00388">
    <property type="entry name" value="HisKA"/>
    <property type="match status" value="1"/>
</dbReference>
<dbReference type="SUPFAM" id="SSF52172">
    <property type="entry name" value="CheY-like"/>
    <property type="match status" value="1"/>
</dbReference>
<dbReference type="InterPro" id="IPR036890">
    <property type="entry name" value="HATPase_C_sf"/>
</dbReference>
<dbReference type="SUPFAM" id="SSF47384">
    <property type="entry name" value="Homodimeric domain of signal transducing histidine kinase"/>
    <property type="match status" value="1"/>
</dbReference>
<dbReference type="SMART" id="SM00448">
    <property type="entry name" value="REC"/>
    <property type="match status" value="1"/>
</dbReference>
<name>A0ABZ2M5I2_9BACT</name>
<dbReference type="SUPFAM" id="SSF55874">
    <property type="entry name" value="ATPase domain of HSP90 chaperone/DNA topoisomerase II/histidine kinase"/>
    <property type="match status" value="1"/>
</dbReference>
<comment type="catalytic activity">
    <reaction evidence="1">
        <text>ATP + protein L-histidine = ADP + protein N-phospho-L-histidine.</text>
        <dbReference type="EC" id="2.7.13.3"/>
    </reaction>
</comment>
<dbReference type="InterPro" id="IPR003661">
    <property type="entry name" value="HisK_dim/P_dom"/>
</dbReference>
<evidence type="ECO:0000256" key="2">
    <source>
        <dbReference type="ARBA" id="ARBA00012438"/>
    </source>
</evidence>
<dbReference type="Pfam" id="PF02518">
    <property type="entry name" value="HATPase_c"/>
    <property type="match status" value="1"/>
</dbReference>
<feature type="domain" description="Histidine kinase" evidence="6">
    <location>
        <begin position="302"/>
        <end position="531"/>
    </location>
</feature>
<evidence type="ECO:0000256" key="1">
    <source>
        <dbReference type="ARBA" id="ARBA00000085"/>
    </source>
</evidence>
<dbReference type="EMBL" id="CP089984">
    <property type="protein sequence ID" value="WXB16830.1"/>
    <property type="molecule type" value="Genomic_DNA"/>
</dbReference>
<dbReference type="InterPro" id="IPR001789">
    <property type="entry name" value="Sig_transdc_resp-reg_receiver"/>
</dbReference>
<keyword evidence="9" id="KW-1185">Reference proteome</keyword>
<reference evidence="8 9" key="1">
    <citation type="submission" date="2021-12" db="EMBL/GenBank/DDBJ databases">
        <title>Discovery of the Pendulisporaceae a myxobacterial family with distinct sporulation behavior and unique specialized metabolism.</title>
        <authorList>
            <person name="Garcia R."/>
            <person name="Popoff A."/>
            <person name="Bader C.D."/>
            <person name="Loehr J."/>
            <person name="Walesch S."/>
            <person name="Walt C."/>
            <person name="Boldt J."/>
            <person name="Bunk B."/>
            <person name="Haeckl F.J.F.P.J."/>
            <person name="Gunesch A.P."/>
            <person name="Birkelbach J."/>
            <person name="Nuebel U."/>
            <person name="Pietschmann T."/>
            <person name="Bach T."/>
            <person name="Mueller R."/>
        </authorList>
    </citation>
    <scope>NUCLEOTIDE SEQUENCE [LARGE SCALE GENOMIC DNA]</scope>
    <source>
        <strain evidence="8 9">MSr11954</strain>
    </source>
</reference>
<dbReference type="Gene3D" id="3.30.565.10">
    <property type="entry name" value="Histidine kinase-like ATPase, C-terminal domain"/>
    <property type="match status" value="1"/>
</dbReference>
<dbReference type="InterPro" id="IPR011006">
    <property type="entry name" value="CheY-like_superfamily"/>
</dbReference>
<dbReference type="Gene3D" id="1.10.287.130">
    <property type="match status" value="1"/>
</dbReference>
<evidence type="ECO:0000256" key="5">
    <source>
        <dbReference type="SAM" id="Coils"/>
    </source>
</evidence>
<feature type="coiled-coil region" evidence="5">
    <location>
        <begin position="241"/>
        <end position="293"/>
    </location>
</feature>
<dbReference type="Proteomes" id="UP001370348">
    <property type="component" value="Chromosome"/>
</dbReference>
<dbReference type="PANTHER" id="PTHR43065">
    <property type="entry name" value="SENSOR HISTIDINE KINASE"/>
    <property type="match status" value="1"/>
</dbReference>
<dbReference type="Pfam" id="PF00072">
    <property type="entry name" value="Response_reg"/>
    <property type="match status" value="1"/>
</dbReference>
<dbReference type="PROSITE" id="PS50110">
    <property type="entry name" value="RESPONSE_REGULATORY"/>
    <property type="match status" value="1"/>
</dbReference>
<dbReference type="InterPro" id="IPR036097">
    <property type="entry name" value="HisK_dim/P_sf"/>
</dbReference>
<keyword evidence="3 4" id="KW-0597">Phosphoprotein</keyword>
<proteinExistence type="predicted"/>
<dbReference type="PROSITE" id="PS50109">
    <property type="entry name" value="HIS_KIN"/>
    <property type="match status" value="1"/>
</dbReference>
<gene>
    <name evidence="8" type="ORF">LZC94_06015</name>
</gene>
<dbReference type="PANTHER" id="PTHR43065:SF42">
    <property type="entry name" value="TWO-COMPONENT SENSOR PPRA"/>
    <property type="match status" value="1"/>
</dbReference>
<dbReference type="RefSeq" id="WP_394826459.1">
    <property type="nucleotide sequence ID" value="NZ_CP089984.1"/>
</dbReference>
<dbReference type="Gene3D" id="3.30.1380.20">
    <property type="entry name" value="Trafficking protein particle complex subunit 3"/>
    <property type="match status" value="1"/>
</dbReference>
<evidence type="ECO:0000256" key="3">
    <source>
        <dbReference type="ARBA" id="ARBA00022553"/>
    </source>
</evidence>
<feature type="domain" description="Response regulatory" evidence="7">
    <location>
        <begin position="552"/>
        <end position="668"/>
    </location>
</feature>
<evidence type="ECO:0000313" key="8">
    <source>
        <dbReference type="EMBL" id="WXB16830.1"/>
    </source>
</evidence>
<sequence length="670" mass="74055">MTPKGGHLSPELEEALAKAEAAVSRYFQECRGEPGRGIIEISGERYVLIRAGALSVEFFDLVRDLYGPERRCEADDFARNILFDLAHAFGKSDAHILQAKLKLTDPIARMAAGPAHFAHTGWADVELFPESVSEADPERFFSVYDHPVSFEADAWARAGRTPIDFPVCIMNAGYSAGWCEECFGLKLVASEILCRAKGDATCRFIMAHPSQIEEHIANYMQRQPQLAPTMKNYAVPDLFARKRMEDELREAHDELEDRVRLRTQELTTSNELLKQEMAERAQVERKLRQAAKMEAIGRLSGGIAHDFNNLLAVILTRTDLLLRRLGRLEQTAKLAEAIADVDEIKKASERAAKLTRQLLAFGRAQVLRHETLELNDVVGDLARTMVPLVGEDVILVPKLSAERLYVYADRGQIEQAMMNVVVNARDAMPSGGSLTIETAAVELSDAARLSTGELRAGRYNVLTLSDTGDGMSEEILSQIFDPFFTTKPPGKGTGLGLSTVYGAVQQSRGGIDVASTPGRGTTFAIYLPAVEPQEKPPRTVVSPPRWMTGTETVLLAEDERELRRGVAEVLRECGYRVLEARSPEEALAMAEQNPETIDLLITDVIMPKMGGGELAQRVMATRPRIRILFMSGYAPDAAIHGTLFEAGATLLVKPFLPDELARKIREVLDR</sequence>
<keyword evidence="5" id="KW-0175">Coiled coil</keyword>
<keyword evidence="8" id="KW-0067">ATP-binding</keyword>
<protein>
    <recommendedName>
        <fullName evidence="2">histidine kinase</fullName>
        <ecNumber evidence="2">2.7.13.3</ecNumber>
    </recommendedName>
</protein>
<evidence type="ECO:0000313" key="9">
    <source>
        <dbReference type="Proteomes" id="UP001370348"/>
    </source>
</evidence>
<accession>A0ABZ2M5I2</accession>
<dbReference type="Gene3D" id="3.40.50.2300">
    <property type="match status" value="1"/>
</dbReference>
<evidence type="ECO:0000256" key="4">
    <source>
        <dbReference type="PROSITE-ProRule" id="PRU00169"/>
    </source>
</evidence>
<dbReference type="SUPFAM" id="SSF111126">
    <property type="entry name" value="Ligand-binding domain in the NO signalling and Golgi transport"/>
    <property type="match status" value="1"/>
</dbReference>
<keyword evidence="8" id="KW-0547">Nucleotide-binding</keyword>
<dbReference type="EC" id="2.7.13.3" evidence="2"/>
<evidence type="ECO:0000259" key="7">
    <source>
        <dbReference type="PROSITE" id="PS50110"/>
    </source>
</evidence>
<evidence type="ECO:0000259" key="6">
    <source>
        <dbReference type="PROSITE" id="PS50109"/>
    </source>
</evidence>
<dbReference type="GO" id="GO:0005524">
    <property type="term" value="F:ATP binding"/>
    <property type="evidence" value="ECO:0007669"/>
    <property type="project" value="UniProtKB-KW"/>
</dbReference>
<dbReference type="InterPro" id="IPR004358">
    <property type="entry name" value="Sig_transdc_His_kin-like_C"/>
</dbReference>
<dbReference type="SMART" id="SM00387">
    <property type="entry name" value="HATPase_c"/>
    <property type="match status" value="1"/>
</dbReference>
<feature type="modified residue" description="4-aspartylphosphate" evidence="4">
    <location>
        <position position="603"/>
    </location>
</feature>
<dbReference type="InterPro" id="IPR024096">
    <property type="entry name" value="NO_sig/Golgi_transp_ligand-bd"/>
</dbReference>
<organism evidence="8 9">
    <name type="scientific">Pendulispora albinea</name>
    <dbReference type="NCBI Taxonomy" id="2741071"/>
    <lineage>
        <taxon>Bacteria</taxon>
        <taxon>Pseudomonadati</taxon>
        <taxon>Myxococcota</taxon>
        <taxon>Myxococcia</taxon>
        <taxon>Myxococcales</taxon>
        <taxon>Sorangiineae</taxon>
        <taxon>Pendulisporaceae</taxon>
        <taxon>Pendulispora</taxon>
    </lineage>
</organism>
<dbReference type="PRINTS" id="PR00344">
    <property type="entry name" value="BCTRLSENSOR"/>
</dbReference>